<keyword evidence="4" id="KW-1185">Reference proteome</keyword>
<protein>
    <submittedName>
        <fullName evidence="3">Uncharacterized protein</fullName>
    </submittedName>
</protein>
<reference evidence="3 4" key="1">
    <citation type="journal article" date="2016" name="Proc. Natl. Acad. Sci. U.S.A.">
        <title>Comparative genomics of biotechnologically important yeasts.</title>
        <authorList>
            <person name="Riley R."/>
            <person name="Haridas S."/>
            <person name="Wolfe K.H."/>
            <person name="Lopes M.R."/>
            <person name="Hittinger C.T."/>
            <person name="Goeker M."/>
            <person name="Salamov A.A."/>
            <person name="Wisecaver J.H."/>
            <person name="Long T.M."/>
            <person name="Calvey C.H."/>
            <person name="Aerts A.L."/>
            <person name="Barry K.W."/>
            <person name="Choi C."/>
            <person name="Clum A."/>
            <person name="Coughlan A.Y."/>
            <person name="Deshpande S."/>
            <person name="Douglass A.P."/>
            <person name="Hanson S.J."/>
            <person name="Klenk H.-P."/>
            <person name="LaButti K.M."/>
            <person name="Lapidus A."/>
            <person name="Lindquist E.A."/>
            <person name="Lipzen A.M."/>
            <person name="Meier-Kolthoff J.P."/>
            <person name="Ohm R.A."/>
            <person name="Otillar R.P."/>
            <person name="Pangilinan J.L."/>
            <person name="Peng Y."/>
            <person name="Rokas A."/>
            <person name="Rosa C.A."/>
            <person name="Scheuner C."/>
            <person name="Sibirny A.A."/>
            <person name="Slot J.C."/>
            <person name="Stielow J.B."/>
            <person name="Sun H."/>
            <person name="Kurtzman C.P."/>
            <person name="Blackwell M."/>
            <person name="Grigoriev I.V."/>
            <person name="Jeffries T.W."/>
        </authorList>
    </citation>
    <scope>NUCLEOTIDE SEQUENCE [LARGE SCALE GENOMIC DNA]</scope>
    <source>
        <strain evidence="4">ATCC 58044 / CBS 1984 / NCYC 433 / NRRL Y-366-8</strain>
    </source>
</reference>
<keyword evidence="2" id="KW-0472">Membrane</keyword>
<dbReference type="GeneID" id="30200965"/>
<accession>A0A1E3NYV7</accession>
<evidence type="ECO:0000256" key="2">
    <source>
        <dbReference type="SAM" id="Phobius"/>
    </source>
</evidence>
<evidence type="ECO:0000256" key="1">
    <source>
        <dbReference type="SAM" id="MobiDB-lite"/>
    </source>
</evidence>
<sequence>MQTLTDYLSSLYKDDLISSNELSSSLLIISLLFFIVMVILSFSITIVFLFIKLYNCHEQPYSEKDEESLIDSPRNAEEEPRSPKRIVVIDVIRDDIYHEVNN</sequence>
<evidence type="ECO:0000313" key="4">
    <source>
        <dbReference type="Proteomes" id="UP000094112"/>
    </source>
</evidence>
<keyword evidence="2" id="KW-1133">Transmembrane helix</keyword>
<feature type="transmembrane region" description="Helical" evidence="2">
    <location>
        <begin position="26"/>
        <end position="51"/>
    </location>
</feature>
<gene>
    <name evidence="3" type="ORF">WICANDRAFT_64364</name>
</gene>
<keyword evidence="2" id="KW-0812">Transmembrane</keyword>
<dbReference type="RefSeq" id="XP_019037431.1">
    <property type="nucleotide sequence ID" value="XM_019183719.1"/>
</dbReference>
<dbReference type="AlphaFoldDB" id="A0A1E3NYV7"/>
<name>A0A1E3NYV7_WICAA</name>
<feature type="region of interest" description="Disordered" evidence="1">
    <location>
        <begin position="60"/>
        <end position="81"/>
    </location>
</feature>
<proteinExistence type="predicted"/>
<evidence type="ECO:0000313" key="3">
    <source>
        <dbReference type="EMBL" id="ODQ58224.1"/>
    </source>
</evidence>
<dbReference type="Proteomes" id="UP000094112">
    <property type="component" value="Unassembled WGS sequence"/>
</dbReference>
<dbReference type="EMBL" id="KV454212">
    <property type="protein sequence ID" value="ODQ58224.1"/>
    <property type="molecule type" value="Genomic_DNA"/>
</dbReference>
<organism evidence="3 4">
    <name type="scientific">Wickerhamomyces anomalus (strain ATCC 58044 / CBS 1984 / NCYC 433 / NRRL Y-366-8)</name>
    <name type="common">Yeast</name>
    <name type="synonym">Hansenula anomala</name>
    <dbReference type="NCBI Taxonomy" id="683960"/>
    <lineage>
        <taxon>Eukaryota</taxon>
        <taxon>Fungi</taxon>
        <taxon>Dikarya</taxon>
        <taxon>Ascomycota</taxon>
        <taxon>Saccharomycotina</taxon>
        <taxon>Saccharomycetes</taxon>
        <taxon>Phaffomycetales</taxon>
        <taxon>Wickerhamomycetaceae</taxon>
        <taxon>Wickerhamomyces</taxon>
    </lineage>
</organism>